<dbReference type="Gene3D" id="3.40.30.10">
    <property type="entry name" value="Glutaredoxin"/>
    <property type="match status" value="1"/>
</dbReference>
<feature type="transmembrane region" description="Helical" evidence="6">
    <location>
        <begin position="115"/>
        <end position="142"/>
    </location>
</feature>
<feature type="domain" description="Thioredoxin" evidence="7">
    <location>
        <begin position="254"/>
        <end position="399"/>
    </location>
</feature>
<dbReference type="PANTHER" id="PTHR42852">
    <property type="entry name" value="THIOL:DISULFIDE INTERCHANGE PROTEIN DSBE"/>
    <property type="match status" value="1"/>
</dbReference>
<organism evidence="8 9">
    <name type="scientific">Candidatus Collierbacteria bacterium GW2011_GWC2_43_12</name>
    <dbReference type="NCBI Taxonomy" id="1618390"/>
    <lineage>
        <taxon>Bacteria</taxon>
        <taxon>Candidatus Collieribacteriota</taxon>
    </lineage>
</organism>
<dbReference type="InterPro" id="IPR013740">
    <property type="entry name" value="Redoxin"/>
</dbReference>
<keyword evidence="2" id="KW-1003">Cell membrane</keyword>
<keyword evidence="4 6" id="KW-1133">Transmembrane helix</keyword>
<feature type="transmembrane region" description="Helical" evidence="6">
    <location>
        <begin position="41"/>
        <end position="61"/>
    </location>
</feature>
<dbReference type="PANTHER" id="PTHR42852:SF13">
    <property type="entry name" value="PROTEIN DIPZ"/>
    <property type="match status" value="1"/>
</dbReference>
<proteinExistence type="predicted"/>
<accession>A0A0G1DB60</accession>
<feature type="transmembrane region" description="Helical" evidence="6">
    <location>
        <begin position="193"/>
        <end position="212"/>
    </location>
</feature>
<dbReference type="GO" id="GO:0005886">
    <property type="term" value="C:plasma membrane"/>
    <property type="evidence" value="ECO:0007669"/>
    <property type="project" value="UniProtKB-SubCell"/>
</dbReference>
<comment type="subcellular location">
    <subcellularLocation>
        <location evidence="1">Cell membrane</location>
        <topology evidence="1">Multi-pass membrane protein</topology>
    </subcellularLocation>
</comment>
<dbReference type="Pfam" id="PF17991">
    <property type="entry name" value="Thioredoxin_10"/>
    <property type="match status" value="1"/>
</dbReference>
<dbReference type="Gene3D" id="2.60.120.260">
    <property type="entry name" value="Galactose-binding domain-like"/>
    <property type="match status" value="1"/>
</dbReference>
<dbReference type="GO" id="GO:0017004">
    <property type="term" value="P:cytochrome complex assembly"/>
    <property type="evidence" value="ECO:0007669"/>
    <property type="project" value="InterPro"/>
</dbReference>
<dbReference type="InterPro" id="IPR041017">
    <property type="entry name" value="Thioredoxin_10"/>
</dbReference>
<dbReference type="InterPro" id="IPR050553">
    <property type="entry name" value="Thioredoxin_ResA/DsbE_sf"/>
</dbReference>
<dbReference type="CDD" id="cd03012">
    <property type="entry name" value="TlpA_like_DipZ_like"/>
    <property type="match status" value="1"/>
</dbReference>
<evidence type="ECO:0000313" key="8">
    <source>
        <dbReference type="EMBL" id="KKS94914.1"/>
    </source>
</evidence>
<dbReference type="SUPFAM" id="SSF52833">
    <property type="entry name" value="Thioredoxin-like"/>
    <property type="match status" value="1"/>
</dbReference>
<dbReference type="AlphaFoldDB" id="A0A0G1DB60"/>
<feature type="transmembrane region" description="Helical" evidence="6">
    <location>
        <begin position="154"/>
        <end position="173"/>
    </location>
</feature>
<dbReference type="Pfam" id="PF08534">
    <property type="entry name" value="Redoxin"/>
    <property type="match status" value="1"/>
</dbReference>
<sequence length="564" mass="62162">MLVLLLVAFVSGLLTIFAPCIWPILPIVLSSSTGGKQKPLGITIGILTSFSVFTLSLSYLVRAFGFDPNGLRLLAVLVIGFFGLTLIIPSLGAILEGAASRLSGRLGSSFGKGEGFVGALATGFALGIVWSPCAGPILATIAALSATRAVNSQIILVTLMYMLGTGIPLFIFASTGSRVLTKSRVLSPYTHSIQRALGIIMIITALLIYTNYDKVIQAKLLDLFPSYSNFLYKLEQSNQVQEQLSRISGRPSFLPDRGKAPEFLGISQWLNSPTLSIQSLKGKVVLVDFWTYTCINCIRTLPFVTGWYEKYKDQGLVVVGVHTPEFEFEKKTENVQNAIKMFGINYPVAQDNSYSTWNNFNNIYWPAKYLIDKDGRLRYSHFGEGKYEETEMAIQSLLAETGLSMQSGMLTISEETPRIRLTPETYLGHTRMSGFASRERAILGVQDYTLPASIAENNFAYEGEWSFAPEYSESVQNSSLEINFFANKVFLVITPKSPADKVTISLDGVPVDENISGKDVKDGQIIFDTSRLYELIDLRGIPGRHLLRLDFDAEGTQIFAFTFG</sequence>
<dbReference type="EMBL" id="LCFK01000001">
    <property type="protein sequence ID" value="KKS94914.1"/>
    <property type="molecule type" value="Genomic_DNA"/>
</dbReference>
<evidence type="ECO:0000256" key="6">
    <source>
        <dbReference type="SAM" id="Phobius"/>
    </source>
</evidence>
<dbReference type="InterPro" id="IPR013766">
    <property type="entry name" value="Thioredoxin_domain"/>
</dbReference>
<evidence type="ECO:0000256" key="5">
    <source>
        <dbReference type="ARBA" id="ARBA00023136"/>
    </source>
</evidence>
<evidence type="ECO:0000259" key="7">
    <source>
        <dbReference type="PROSITE" id="PS51352"/>
    </source>
</evidence>
<dbReference type="InterPro" id="IPR003834">
    <property type="entry name" value="Cyt_c_assmbl_TM_dom"/>
</dbReference>
<keyword evidence="5 6" id="KW-0472">Membrane</keyword>
<evidence type="ECO:0000313" key="9">
    <source>
        <dbReference type="Proteomes" id="UP000033980"/>
    </source>
</evidence>
<evidence type="ECO:0000256" key="1">
    <source>
        <dbReference type="ARBA" id="ARBA00004651"/>
    </source>
</evidence>
<keyword evidence="3 6" id="KW-0812">Transmembrane</keyword>
<evidence type="ECO:0000256" key="4">
    <source>
        <dbReference type="ARBA" id="ARBA00022989"/>
    </source>
</evidence>
<dbReference type="GO" id="GO:0016491">
    <property type="term" value="F:oxidoreductase activity"/>
    <property type="evidence" value="ECO:0007669"/>
    <property type="project" value="InterPro"/>
</dbReference>
<evidence type="ECO:0000256" key="2">
    <source>
        <dbReference type="ARBA" id="ARBA00022475"/>
    </source>
</evidence>
<evidence type="ECO:0000256" key="3">
    <source>
        <dbReference type="ARBA" id="ARBA00022692"/>
    </source>
</evidence>
<feature type="transmembrane region" description="Helical" evidence="6">
    <location>
        <begin position="73"/>
        <end position="95"/>
    </location>
</feature>
<reference evidence="8 9" key="1">
    <citation type="journal article" date="2015" name="Nature">
        <title>rRNA introns, odd ribosomes, and small enigmatic genomes across a large radiation of phyla.</title>
        <authorList>
            <person name="Brown C.T."/>
            <person name="Hug L.A."/>
            <person name="Thomas B.C."/>
            <person name="Sharon I."/>
            <person name="Castelle C.J."/>
            <person name="Singh A."/>
            <person name="Wilkins M.J."/>
            <person name="Williams K.H."/>
            <person name="Banfield J.F."/>
        </authorList>
    </citation>
    <scope>NUCLEOTIDE SEQUENCE [LARGE SCALE GENOMIC DNA]</scope>
</reference>
<dbReference type="PATRIC" id="fig|1618390.3.peg.55"/>
<dbReference type="Pfam" id="PF02683">
    <property type="entry name" value="DsbD_TM"/>
    <property type="match status" value="1"/>
</dbReference>
<dbReference type="Proteomes" id="UP000033980">
    <property type="component" value="Unassembled WGS sequence"/>
</dbReference>
<comment type="caution">
    <text evidence="8">The sequence shown here is derived from an EMBL/GenBank/DDBJ whole genome shotgun (WGS) entry which is preliminary data.</text>
</comment>
<dbReference type="PROSITE" id="PS51352">
    <property type="entry name" value="THIOREDOXIN_2"/>
    <property type="match status" value="1"/>
</dbReference>
<name>A0A0G1DB60_9BACT</name>
<gene>
    <name evidence="8" type="ORF">UV68_C0001G0055</name>
</gene>
<dbReference type="InterPro" id="IPR036249">
    <property type="entry name" value="Thioredoxin-like_sf"/>
</dbReference>
<protein>
    <recommendedName>
        <fullName evidence="7">Thioredoxin domain-containing protein</fullName>
    </recommendedName>
</protein>